<dbReference type="AlphaFoldDB" id="A0A8A1LMW1"/>
<reference evidence="1" key="1">
    <citation type="submission" date="2021-01" db="EMBL/GenBank/DDBJ databases">
        <title>Chromosome-level genome assembly of a human fungal pathogen reveals clustering of transcriptionally co-regulated genes.</title>
        <authorList>
            <person name="Voorhies M."/>
            <person name="Cohen S."/>
            <person name="Shea T.P."/>
            <person name="Petrus S."/>
            <person name="Munoz J.F."/>
            <person name="Poplawski S."/>
            <person name="Goldman W.E."/>
            <person name="Michael T."/>
            <person name="Cuomo C.A."/>
            <person name="Sil A."/>
            <person name="Beyhan S."/>
        </authorList>
    </citation>
    <scope>NUCLEOTIDE SEQUENCE</scope>
    <source>
        <strain evidence="1">H88</strain>
    </source>
</reference>
<protein>
    <submittedName>
        <fullName evidence="1">Uncharacterized protein</fullName>
    </submittedName>
</protein>
<evidence type="ECO:0000313" key="2">
    <source>
        <dbReference type="Proteomes" id="UP000663419"/>
    </source>
</evidence>
<dbReference type="Proteomes" id="UP000663419">
    <property type="component" value="Chromosome 3"/>
</dbReference>
<gene>
    <name evidence="1" type="ORF">I7I53_01373</name>
</gene>
<sequence length="67" mass="7247">MGFPNVIDGNLNGNLINVALRLEATRLHIYAKCKNTVSESLGRKPLWPAPNCAGTCGCTDIPYIFLA</sequence>
<dbReference type="EMBL" id="CP069104">
    <property type="protein sequence ID" value="QSS53953.1"/>
    <property type="molecule type" value="Genomic_DNA"/>
</dbReference>
<proteinExistence type="predicted"/>
<organism evidence="1 2">
    <name type="scientific">Ajellomyces capsulatus (strain H88)</name>
    <name type="common">Darling's disease fungus</name>
    <name type="synonym">Histoplasma capsulatum</name>
    <dbReference type="NCBI Taxonomy" id="544711"/>
    <lineage>
        <taxon>Eukaryota</taxon>
        <taxon>Fungi</taxon>
        <taxon>Dikarya</taxon>
        <taxon>Ascomycota</taxon>
        <taxon>Pezizomycotina</taxon>
        <taxon>Eurotiomycetes</taxon>
        <taxon>Eurotiomycetidae</taxon>
        <taxon>Onygenales</taxon>
        <taxon>Ajellomycetaceae</taxon>
        <taxon>Histoplasma</taxon>
    </lineage>
</organism>
<evidence type="ECO:0000313" key="1">
    <source>
        <dbReference type="EMBL" id="QSS53953.1"/>
    </source>
</evidence>
<accession>A0A8A1LMW1</accession>
<dbReference type="VEuPathDB" id="FungiDB:I7I53_01373"/>
<name>A0A8A1LMW1_AJEC8</name>